<proteinExistence type="predicted"/>
<reference evidence="2" key="1">
    <citation type="submission" date="2013-02" db="EMBL/GenBank/DDBJ databases">
        <authorList>
            <consortium name="The Broad Institute Genome Sequencing Platform"/>
            <person name="Cuomo C."/>
            <person name="Becnel J."/>
            <person name="Sanscrainte N."/>
            <person name="Walker B."/>
            <person name="Young S.K."/>
            <person name="Zeng Q."/>
            <person name="Gargeya S."/>
            <person name="Fitzgerald M."/>
            <person name="Haas B."/>
            <person name="Abouelleil A."/>
            <person name="Alvarado L."/>
            <person name="Arachchi H.M."/>
            <person name="Berlin A.M."/>
            <person name="Chapman S.B."/>
            <person name="Dewar J."/>
            <person name="Goldberg J."/>
            <person name="Griggs A."/>
            <person name="Gujja S."/>
            <person name="Hansen M."/>
            <person name="Howarth C."/>
            <person name="Imamovic A."/>
            <person name="Larimer J."/>
            <person name="McCowan C."/>
            <person name="Murphy C."/>
            <person name="Neiman D."/>
            <person name="Pearson M."/>
            <person name="Priest M."/>
            <person name="Roberts A."/>
            <person name="Saif S."/>
            <person name="Shea T."/>
            <person name="Sisk P."/>
            <person name="Sykes S."/>
            <person name="Wortman J."/>
            <person name="Nusbaum C."/>
            <person name="Birren B."/>
        </authorList>
    </citation>
    <scope>NUCLEOTIDE SEQUENCE [LARGE SCALE GENOMIC DNA]</scope>
    <source>
        <strain evidence="2">PRA339</strain>
    </source>
</reference>
<reference evidence="1 2" key="2">
    <citation type="submission" date="2014-03" db="EMBL/GenBank/DDBJ databases">
        <title>The Genome Sequence of Anncaliia algerae insect isolate PRA339.</title>
        <authorList>
            <consortium name="The Broad Institute Genome Sequencing Platform"/>
            <consortium name="The Broad Institute Genome Sequencing Center for Infectious Disease"/>
            <person name="Cuomo C."/>
            <person name="Becnel J."/>
            <person name="Sanscrainte N."/>
            <person name="Walker B."/>
            <person name="Young S.K."/>
            <person name="Zeng Q."/>
            <person name="Gargeya S."/>
            <person name="Fitzgerald M."/>
            <person name="Haas B."/>
            <person name="Abouelleil A."/>
            <person name="Alvarado L."/>
            <person name="Arachchi H.M."/>
            <person name="Berlin A.M."/>
            <person name="Chapman S.B."/>
            <person name="Dewar J."/>
            <person name="Goldberg J."/>
            <person name="Griggs A."/>
            <person name="Gujja S."/>
            <person name="Hansen M."/>
            <person name="Howarth C."/>
            <person name="Imamovic A."/>
            <person name="Larimer J."/>
            <person name="McCowan C."/>
            <person name="Murphy C."/>
            <person name="Neiman D."/>
            <person name="Pearson M."/>
            <person name="Priest M."/>
            <person name="Roberts A."/>
            <person name="Saif S."/>
            <person name="Shea T."/>
            <person name="Sisk P."/>
            <person name="Sykes S."/>
            <person name="Wortman J."/>
            <person name="Nusbaum C."/>
            <person name="Birren B."/>
        </authorList>
    </citation>
    <scope>NUCLEOTIDE SEQUENCE [LARGE SCALE GENOMIC DNA]</scope>
    <source>
        <strain evidence="1 2">PRA339</strain>
    </source>
</reference>
<sequence>MISDEFERKIVKMNITELLTYLMNENYLKEKCNM</sequence>
<dbReference type="HOGENOM" id="CLU_3376967_0_0_1"/>
<accession>A0A059F3D2</accession>
<dbReference type="Proteomes" id="UP000030655">
    <property type="component" value="Unassembled WGS sequence"/>
</dbReference>
<organism evidence="1 2">
    <name type="scientific">Anncaliia algerae PRA339</name>
    <dbReference type="NCBI Taxonomy" id="1288291"/>
    <lineage>
        <taxon>Eukaryota</taxon>
        <taxon>Fungi</taxon>
        <taxon>Fungi incertae sedis</taxon>
        <taxon>Microsporidia</taxon>
        <taxon>Tubulinosematoidea</taxon>
        <taxon>Tubulinosematidae</taxon>
        <taxon>Anncaliia</taxon>
    </lineage>
</organism>
<protein>
    <submittedName>
        <fullName evidence="1">Uncharacterized protein</fullName>
    </submittedName>
</protein>
<dbReference type="VEuPathDB" id="MicrosporidiaDB:H312_01077"/>
<dbReference type="EMBL" id="KK365141">
    <property type="protein sequence ID" value="KCZ81499.1"/>
    <property type="molecule type" value="Genomic_DNA"/>
</dbReference>
<name>A0A059F3D2_9MICR</name>
<keyword evidence="2" id="KW-1185">Reference proteome</keyword>
<evidence type="ECO:0000313" key="2">
    <source>
        <dbReference type="Proteomes" id="UP000030655"/>
    </source>
</evidence>
<dbReference type="AlphaFoldDB" id="A0A059F3D2"/>
<gene>
    <name evidence="1" type="ORF">H312_01077</name>
</gene>
<evidence type="ECO:0000313" key="1">
    <source>
        <dbReference type="EMBL" id="KCZ81499.1"/>
    </source>
</evidence>